<name>A0A1E7NFL4_KITAU</name>
<keyword evidence="2" id="KW-1185">Reference proteome</keyword>
<organism evidence="1 2">
    <name type="scientific">Kitasatospora aureofaciens</name>
    <name type="common">Streptomyces aureofaciens</name>
    <dbReference type="NCBI Taxonomy" id="1894"/>
    <lineage>
        <taxon>Bacteria</taxon>
        <taxon>Bacillati</taxon>
        <taxon>Actinomycetota</taxon>
        <taxon>Actinomycetes</taxon>
        <taxon>Kitasatosporales</taxon>
        <taxon>Streptomycetaceae</taxon>
        <taxon>Kitasatospora</taxon>
    </lineage>
</organism>
<protein>
    <recommendedName>
        <fullName evidence="3">PknH-like extracellular domain-containing protein</fullName>
    </recommendedName>
</protein>
<evidence type="ECO:0008006" key="3">
    <source>
        <dbReference type="Google" id="ProtNLM"/>
    </source>
</evidence>
<proteinExistence type="predicted"/>
<sequence length="162" mass="17211">MGMARNDHSNMAKLIRQESQALAARYPDVHSTTTAYVGGTFDENYVTVMAFEKDSAISDQGRSQILAGIWRPANAPGMTVVHGQVSNVDPGSLGGTLQCAETYTKTATTDAFGNSVYSTTQCAWVDVNTVAVIGISDAVSGQDVTKGAEIAREFRAAAESRR</sequence>
<gene>
    <name evidence="1" type="ORF">HS99_0001620</name>
</gene>
<comment type="caution">
    <text evidence="1">The sequence shown here is derived from an EMBL/GenBank/DDBJ whole genome shotgun (WGS) entry which is preliminary data.</text>
</comment>
<dbReference type="AlphaFoldDB" id="A0A1E7NFL4"/>
<accession>A0A1E7NFL4</accession>
<evidence type="ECO:0000313" key="1">
    <source>
        <dbReference type="EMBL" id="OEV39425.1"/>
    </source>
</evidence>
<dbReference type="Proteomes" id="UP000037395">
    <property type="component" value="Unassembled WGS sequence"/>
</dbReference>
<reference evidence="1" key="1">
    <citation type="submission" date="2016-08" db="EMBL/GenBank/DDBJ databases">
        <title>Sequencing, Assembly and Comparative Genomics of S. aureofaciens ATCC 10762.</title>
        <authorList>
            <person name="Gradnigo J.S."/>
            <person name="Johnson N."/>
            <person name="Somerville G.A."/>
        </authorList>
    </citation>
    <scope>NUCLEOTIDE SEQUENCE [LARGE SCALE GENOMIC DNA]</scope>
    <source>
        <strain evidence="1">ATCC 10762</strain>
    </source>
</reference>
<dbReference type="EMBL" id="JPRF03000001">
    <property type="protein sequence ID" value="OEV39425.1"/>
    <property type="molecule type" value="Genomic_DNA"/>
</dbReference>
<evidence type="ECO:0000313" key="2">
    <source>
        <dbReference type="Proteomes" id="UP000037395"/>
    </source>
</evidence>